<dbReference type="PANTHER" id="PTHR11328:SF44">
    <property type="entry name" value="SODIUM-DEPENDENT LYSOPHOSPHATIDYLCHOLINE SYMPORTER 1-B"/>
    <property type="match status" value="1"/>
</dbReference>
<feature type="transmembrane region" description="Helical" evidence="4">
    <location>
        <begin position="445"/>
        <end position="467"/>
    </location>
</feature>
<dbReference type="OMA" id="MAFFGTA"/>
<accession>A0A3P8WXF6</accession>
<organism evidence="5 6">
    <name type="scientific">Cynoglossus semilaevis</name>
    <name type="common">Tongue sole</name>
    <dbReference type="NCBI Taxonomy" id="244447"/>
    <lineage>
        <taxon>Eukaryota</taxon>
        <taxon>Metazoa</taxon>
        <taxon>Chordata</taxon>
        <taxon>Craniata</taxon>
        <taxon>Vertebrata</taxon>
        <taxon>Euteleostomi</taxon>
        <taxon>Actinopterygii</taxon>
        <taxon>Neopterygii</taxon>
        <taxon>Teleostei</taxon>
        <taxon>Neoteleostei</taxon>
        <taxon>Acanthomorphata</taxon>
        <taxon>Carangaria</taxon>
        <taxon>Pleuronectiformes</taxon>
        <taxon>Pleuronectoidei</taxon>
        <taxon>Cynoglossidae</taxon>
        <taxon>Cynoglossinae</taxon>
        <taxon>Cynoglossus</taxon>
    </lineage>
</organism>
<feature type="transmembrane region" description="Helical" evidence="4">
    <location>
        <begin position="222"/>
        <end position="245"/>
    </location>
</feature>
<dbReference type="Ensembl" id="ENSCSET00000032511.1">
    <property type="protein sequence ID" value="ENSCSEP00000032093.1"/>
    <property type="gene ID" value="ENSCSEG00000020601.1"/>
</dbReference>
<evidence type="ECO:0000256" key="4">
    <source>
        <dbReference type="SAM" id="Phobius"/>
    </source>
</evidence>
<evidence type="ECO:0000256" key="3">
    <source>
        <dbReference type="SAM" id="MobiDB-lite"/>
    </source>
</evidence>
<dbReference type="Gene3D" id="1.20.1250.20">
    <property type="entry name" value="MFS general substrate transporter like domains"/>
    <property type="match status" value="2"/>
</dbReference>
<dbReference type="SUPFAM" id="SSF103473">
    <property type="entry name" value="MFS general substrate transporter"/>
    <property type="match status" value="1"/>
</dbReference>
<feature type="region of interest" description="Disordered" evidence="3">
    <location>
        <begin position="475"/>
        <end position="600"/>
    </location>
</feature>
<dbReference type="GeneTree" id="ENSGT00390000005318"/>
<comment type="similarity">
    <text evidence="2">Belongs to the major facilitator superfamily.</text>
</comment>
<feature type="transmembrane region" description="Helical" evidence="4">
    <location>
        <begin position="34"/>
        <end position="56"/>
    </location>
</feature>
<feature type="transmembrane region" description="Helical" evidence="4">
    <location>
        <begin position="334"/>
        <end position="352"/>
    </location>
</feature>
<feature type="transmembrane region" description="Helical" evidence="4">
    <location>
        <begin position="102"/>
        <end position="122"/>
    </location>
</feature>
<feature type="compositionally biased region" description="Low complexity" evidence="3">
    <location>
        <begin position="478"/>
        <end position="497"/>
    </location>
</feature>
<keyword evidence="6" id="KW-1185">Reference proteome</keyword>
<dbReference type="InterPro" id="IPR039672">
    <property type="entry name" value="MFS_2"/>
</dbReference>
<name>A0A3P8WXF6_CYNSE</name>
<evidence type="ECO:0000256" key="1">
    <source>
        <dbReference type="ARBA" id="ARBA00004141"/>
    </source>
</evidence>
<sequence>THTLTTAAGSLSGPASTQTSITDTSPVIPLYRKICYAVGGVPCQMTAVAIGVSLQIFLLDVVQMNASYVSMILFVSRAWDAVTDPLIGYLVSRSKQTAVGKLTPWLVLSTPLGVMSYLLLWFHPPGLMSRPLRVLWFLSTTCLFETLMSCYNVPYLSLSMFLGGDQRARDSATAYRMCAEMVAMLLASIIQGHVVSVYNTEKQEACEELHQVHHAAQSTRRAFLSSSLVVGSLFFLCSLVLFFGVKEQNGESETTDRRLIDMIVCHVPYQRLVLGFVFTALAFQMSWSNFALFCSHAAGLGAQFQYLLLALLVSASVSVPVWQVVLLRVGKRRTALIGISLYIPAVLVITCVPTNLPLFIIVCVVMGFSVATACLLPWSMLPDVVDDFAERHPSFRDLEPLFFSGYAFSSKLAGGLSAGFSTMVLQFVGYRAGACSHGDGVVTTLIVLFSGVPVALLLVAMLFFYFYPINERQRQEQPTTVKPEVTSSSPSSPSDPAESTERSTLVQWLPPGVRSSPQRNTSSTSKSKSNSSHGRNRLSVKSPAAPRGRDGGGPGVDSKTPPHCPEERVDSDRKVRPDRPRRVPGSGSRRTDMRSTGLWV</sequence>
<dbReference type="Proteomes" id="UP000265120">
    <property type="component" value="Chromosome 10"/>
</dbReference>
<dbReference type="InParanoid" id="A0A3P8WXF6"/>
<feature type="transmembrane region" description="Helical" evidence="4">
    <location>
        <begin position="272"/>
        <end position="298"/>
    </location>
</feature>
<feature type="compositionally biased region" description="Low complexity" evidence="3">
    <location>
        <begin position="520"/>
        <end position="532"/>
    </location>
</feature>
<feature type="transmembrane region" description="Helical" evidence="4">
    <location>
        <begin position="134"/>
        <end position="153"/>
    </location>
</feature>
<keyword evidence="4" id="KW-1133">Transmembrane helix</keyword>
<dbReference type="Pfam" id="PF13347">
    <property type="entry name" value="MFS_2"/>
    <property type="match status" value="1"/>
</dbReference>
<dbReference type="PANTHER" id="PTHR11328">
    <property type="entry name" value="MAJOR FACILITATOR SUPERFAMILY DOMAIN-CONTAINING PROTEIN"/>
    <property type="match status" value="1"/>
</dbReference>
<dbReference type="GO" id="GO:0015293">
    <property type="term" value="F:symporter activity"/>
    <property type="evidence" value="ECO:0007669"/>
    <property type="project" value="InterPro"/>
</dbReference>
<comment type="subcellular location">
    <subcellularLocation>
        <location evidence="1">Membrane</location>
        <topology evidence="1">Multi-pass membrane protein</topology>
    </subcellularLocation>
</comment>
<evidence type="ECO:0000313" key="5">
    <source>
        <dbReference type="Ensembl" id="ENSCSEP00000032093.1"/>
    </source>
</evidence>
<reference evidence="5" key="3">
    <citation type="submission" date="2025-09" db="UniProtKB">
        <authorList>
            <consortium name="Ensembl"/>
        </authorList>
    </citation>
    <scope>IDENTIFICATION</scope>
</reference>
<keyword evidence="4" id="KW-0812">Transmembrane</keyword>
<dbReference type="GO" id="GO:0008643">
    <property type="term" value="P:carbohydrate transport"/>
    <property type="evidence" value="ECO:0007669"/>
    <property type="project" value="InterPro"/>
</dbReference>
<feature type="transmembrane region" description="Helical" evidence="4">
    <location>
        <begin position="358"/>
        <end position="381"/>
    </location>
</feature>
<evidence type="ECO:0000256" key="2">
    <source>
        <dbReference type="ARBA" id="ARBA00008335"/>
    </source>
</evidence>
<feature type="transmembrane region" description="Helical" evidence="4">
    <location>
        <begin position="304"/>
        <end position="327"/>
    </location>
</feature>
<keyword evidence="4" id="KW-0472">Membrane</keyword>
<reference evidence="5 6" key="1">
    <citation type="journal article" date="2014" name="Nat. Genet.">
        <title>Whole-genome sequence of a flatfish provides insights into ZW sex chromosome evolution and adaptation to a benthic lifestyle.</title>
        <authorList>
            <person name="Chen S."/>
            <person name="Zhang G."/>
            <person name="Shao C."/>
            <person name="Huang Q."/>
            <person name="Liu G."/>
            <person name="Zhang P."/>
            <person name="Song W."/>
            <person name="An N."/>
            <person name="Chalopin D."/>
            <person name="Volff J.N."/>
            <person name="Hong Y."/>
            <person name="Li Q."/>
            <person name="Sha Z."/>
            <person name="Zhou H."/>
            <person name="Xie M."/>
            <person name="Yu Q."/>
            <person name="Liu Y."/>
            <person name="Xiang H."/>
            <person name="Wang N."/>
            <person name="Wu K."/>
            <person name="Yang C."/>
            <person name="Zhou Q."/>
            <person name="Liao X."/>
            <person name="Yang L."/>
            <person name="Hu Q."/>
            <person name="Zhang J."/>
            <person name="Meng L."/>
            <person name="Jin L."/>
            <person name="Tian Y."/>
            <person name="Lian J."/>
            <person name="Yang J."/>
            <person name="Miao G."/>
            <person name="Liu S."/>
            <person name="Liang Z."/>
            <person name="Yan F."/>
            <person name="Li Y."/>
            <person name="Sun B."/>
            <person name="Zhang H."/>
            <person name="Zhang J."/>
            <person name="Zhu Y."/>
            <person name="Du M."/>
            <person name="Zhao Y."/>
            <person name="Schartl M."/>
            <person name="Tang Q."/>
            <person name="Wang J."/>
        </authorList>
    </citation>
    <scope>NUCLEOTIDE SEQUENCE</scope>
</reference>
<reference evidence="5" key="2">
    <citation type="submission" date="2025-08" db="UniProtKB">
        <authorList>
            <consortium name="Ensembl"/>
        </authorList>
    </citation>
    <scope>IDENTIFICATION</scope>
</reference>
<evidence type="ECO:0000313" key="6">
    <source>
        <dbReference type="Proteomes" id="UP000265120"/>
    </source>
</evidence>
<proteinExistence type="inferred from homology"/>
<protein>
    <submittedName>
        <fullName evidence="5">Major facilitator superfamily domain containing 2a-like 2</fullName>
    </submittedName>
</protein>
<feature type="transmembrane region" description="Helical" evidence="4">
    <location>
        <begin position="401"/>
        <end position="425"/>
    </location>
</feature>
<dbReference type="GO" id="GO:0005886">
    <property type="term" value="C:plasma membrane"/>
    <property type="evidence" value="ECO:0007669"/>
    <property type="project" value="TreeGrafter"/>
</dbReference>
<dbReference type="AlphaFoldDB" id="A0A3P8WXF6"/>
<feature type="compositionally biased region" description="Basic and acidic residues" evidence="3">
    <location>
        <begin position="564"/>
        <end position="581"/>
    </location>
</feature>
<dbReference type="STRING" id="244447.ENSCSEP00000032093"/>
<dbReference type="InterPro" id="IPR036259">
    <property type="entry name" value="MFS_trans_sf"/>
</dbReference>
<feature type="region of interest" description="Disordered" evidence="3">
    <location>
        <begin position="1"/>
        <end position="22"/>
    </location>
</feature>